<proteinExistence type="predicted"/>
<name>A0ACB5T9B9_AMBMO</name>
<accession>A0ACB5T9B9</accession>
<organism evidence="1 2">
    <name type="scientific">Ambrosiozyma monospora</name>
    <name type="common">Yeast</name>
    <name type="synonym">Endomycopsis monosporus</name>
    <dbReference type="NCBI Taxonomy" id="43982"/>
    <lineage>
        <taxon>Eukaryota</taxon>
        <taxon>Fungi</taxon>
        <taxon>Dikarya</taxon>
        <taxon>Ascomycota</taxon>
        <taxon>Saccharomycotina</taxon>
        <taxon>Pichiomycetes</taxon>
        <taxon>Pichiales</taxon>
        <taxon>Pichiaceae</taxon>
        <taxon>Ambrosiozyma</taxon>
    </lineage>
</organism>
<dbReference type="Proteomes" id="UP001165064">
    <property type="component" value="Unassembled WGS sequence"/>
</dbReference>
<keyword evidence="2" id="KW-1185">Reference proteome</keyword>
<reference evidence="1" key="1">
    <citation type="submission" date="2023-04" db="EMBL/GenBank/DDBJ databases">
        <title>Ambrosiozyma monospora NBRC 10751.</title>
        <authorList>
            <person name="Ichikawa N."/>
            <person name="Sato H."/>
            <person name="Tonouchi N."/>
        </authorList>
    </citation>
    <scope>NUCLEOTIDE SEQUENCE</scope>
    <source>
        <strain evidence="1">NBRC 10751</strain>
    </source>
</reference>
<evidence type="ECO:0000313" key="1">
    <source>
        <dbReference type="EMBL" id="GME84087.1"/>
    </source>
</evidence>
<evidence type="ECO:0000313" key="2">
    <source>
        <dbReference type="Proteomes" id="UP001165064"/>
    </source>
</evidence>
<sequence>MAPVTQFTQQQTFPLPLPANVTLEQLAQLCINFTIALTLITVILAFTSKFITQLFFTSASSTTNSKKIRCWTISVILTLWITSIIHFALDASTELSLIEDLLISGCFMVAIFVNAYNVLNFVLGASVGDETTEKSLKLSNDDEESLDLELGLGI</sequence>
<dbReference type="EMBL" id="BSXS01005235">
    <property type="protein sequence ID" value="GME84087.1"/>
    <property type="molecule type" value="Genomic_DNA"/>
</dbReference>
<comment type="caution">
    <text evidence="1">The sequence shown here is derived from an EMBL/GenBank/DDBJ whole genome shotgun (WGS) entry which is preliminary data.</text>
</comment>
<gene>
    <name evidence="1" type="ORF">Amon02_000660400</name>
</gene>
<protein>
    <submittedName>
        <fullName evidence="1">Unnamed protein product</fullName>
    </submittedName>
</protein>